<sequence length="200" mass="21808">MPNPDIRWAPPSDGHTFPIYAGPVADMERVGEFSVERDTATLRFAGDTWQLEAGKGPVMRATTSPGTGSQVFTATGDGESFGRSTNVLCTVDRHQVVIHRESRKEYVILDASGRGGPGQEELDLQKAPKVGQFSAESGALKKLHVEFEGAGQSLPLDAQVFISWVARHAIESRMISSTWAMTLFLVILIPLILLYLLNVI</sequence>
<keyword evidence="1" id="KW-1133">Transmembrane helix</keyword>
<organism evidence="2 3">
    <name type="scientific">Corynebacterium provencense</name>
    <dbReference type="NCBI Taxonomy" id="1737425"/>
    <lineage>
        <taxon>Bacteria</taxon>
        <taxon>Bacillati</taxon>
        <taxon>Actinomycetota</taxon>
        <taxon>Actinomycetes</taxon>
        <taxon>Mycobacteriales</taxon>
        <taxon>Corynebacteriaceae</taxon>
        <taxon>Corynebacterium</taxon>
    </lineage>
</organism>
<protein>
    <submittedName>
        <fullName evidence="2">Uncharacterized protein</fullName>
    </submittedName>
</protein>
<dbReference type="RefSeq" id="WP_110481570.1">
    <property type="nucleotide sequence ID" value="NZ_CP024988.1"/>
</dbReference>
<dbReference type="OrthoDB" id="4406267at2"/>
<evidence type="ECO:0000313" key="2">
    <source>
        <dbReference type="EMBL" id="AWT26527.1"/>
    </source>
</evidence>
<reference evidence="3" key="1">
    <citation type="submission" date="2017-11" db="EMBL/GenBank/DDBJ databases">
        <title>Otitis media/interna in a cat caused by the recently described species Corynebacterium provencense.</title>
        <authorList>
            <person name="Kittl S."/>
            <person name="Brodard I."/>
            <person name="Rychener L."/>
            <person name="Jores J."/>
            <person name="Roosje P."/>
            <person name="Gobeli Brawand S."/>
        </authorList>
    </citation>
    <scope>NUCLEOTIDE SEQUENCE [LARGE SCALE GENOMIC DNA]</scope>
    <source>
        <strain evidence="3">17KM38</strain>
    </source>
</reference>
<dbReference type="EMBL" id="CP024988">
    <property type="protein sequence ID" value="AWT26527.1"/>
    <property type="molecule type" value="Genomic_DNA"/>
</dbReference>
<dbReference type="KEGG" id="cpre:Csp1_17480"/>
<keyword evidence="1" id="KW-0472">Membrane</keyword>
<keyword evidence="1" id="KW-0812">Transmembrane</keyword>
<feature type="transmembrane region" description="Helical" evidence="1">
    <location>
        <begin position="177"/>
        <end position="197"/>
    </location>
</feature>
<gene>
    <name evidence="2" type="ORF">Csp1_17480</name>
</gene>
<keyword evidence="3" id="KW-1185">Reference proteome</keyword>
<proteinExistence type="predicted"/>
<dbReference type="Proteomes" id="UP000247696">
    <property type="component" value="Chromosome"/>
</dbReference>
<dbReference type="AlphaFoldDB" id="A0A2Z3YWT9"/>
<accession>A0A2Z3YWT9</accession>
<evidence type="ECO:0000313" key="3">
    <source>
        <dbReference type="Proteomes" id="UP000247696"/>
    </source>
</evidence>
<evidence type="ECO:0000256" key="1">
    <source>
        <dbReference type="SAM" id="Phobius"/>
    </source>
</evidence>
<name>A0A2Z3YWT9_9CORY</name>